<protein>
    <submittedName>
        <fullName evidence="2">Uncharacterized protein</fullName>
    </submittedName>
</protein>
<comment type="caution">
    <text evidence="2">The sequence shown here is derived from an EMBL/GenBank/DDBJ whole genome shotgun (WGS) entry which is preliminary data.</text>
</comment>
<evidence type="ECO:0000256" key="1">
    <source>
        <dbReference type="SAM" id="MobiDB-lite"/>
    </source>
</evidence>
<keyword evidence="3" id="KW-1185">Reference proteome</keyword>
<dbReference type="Proteomes" id="UP001341840">
    <property type="component" value="Unassembled WGS sequence"/>
</dbReference>
<organism evidence="2 3">
    <name type="scientific">Stylosanthes scabra</name>
    <dbReference type="NCBI Taxonomy" id="79078"/>
    <lineage>
        <taxon>Eukaryota</taxon>
        <taxon>Viridiplantae</taxon>
        <taxon>Streptophyta</taxon>
        <taxon>Embryophyta</taxon>
        <taxon>Tracheophyta</taxon>
        <taxon>Spermatophyta</taxon>
        <taxon>Magnoliopsida</taxon>
        <taxon>eudicotyledons</taxon>
        <taxon>Gunneridae</taxon>
        <taxon>Pentapetalae</taxon>
        <taxon>rosids</taxon>
        <taxon>fabids</taxon>
        <taxon>Fabales</taxon>
        <taxon>Fabaceae</taxon>
        <taxon>Papilionoideae</taxon>
        <taxon>50 kb inversion clade</taxon>
        <taxon>dalbergioids sensu lato</taxon>
        <taxon>Dalbergieae</taxon>
        <taxon>Pterocarpus clade</taxon>
        <taxon>Stylosanthes</taxon>
    </lineage>
</organism>
<proteinExistence type="predicted"/>
<feature type="region of interest" description="Disordered" evidence="1">
    <location>
        <begin position="31"/>
        <end position="51"/>
    </location>
</feature>
<reference evidence="2 3" key="1">
    <citation type="journal article" date="2023" name="Plants (Basel)">
        <title>Bridging the Gap: Combining Genomics and Transcriptomics Approaches to Understand Stylosanthes scabra, an Orphan Legume from the Brazilian Caatinga.</title>
        <authorList>
            <person name="Ferreira-Neto J.R.C."/>
            <person name="da Silva M.D."/>
            <person name="Binneck E."/>
            <person name="de Melo N.F."/>
            <person name="da Silva R.H."/>
            <person name="de Melo A.L.T.M."/>
            <person name="Pandolfi V."/>
            <person name="Bustamante F.O."/>
            <person name="Brasileiro-Vidal A.C."/>
            <person name="Benko-Iseppon A.M."/>
        </authorList>
    </citation>
    <scope>NUCLEOTIDE SEQUENCE [LARGE SCALE GENOMIC DNA]</scope>
    <source>
        <tissue evidence="2">Leaves</tissue>
    </source>
</reference>
<gene>
    <name evidence="2" type="ORF">PIB30_043796</name>
</gene>
<feature type="compositionally biased region" description="Polar residues" evidence="1">
    <location>
        <begin position="39"/>
        <end position="51"/>
    </location>
</feature>
<sequence>MKGARWCCRAAAVTLKSDVIAVYKAQLKPQGEKREVRSENLSAPNPNSSVRNLHHQLSSEWNDQYSVAMLNCWLKLNQKMKMKNQHTLSE</sequence>
<dbReference type="EMBL" id="JASCZI010090878">
    <property type="protein sequence ID" value="MED6147399.1"/>
    <property type="molecule type" value="Genomic_DNA"/>
</dbReference>
<accession>A0ABU6TF95</accession>
<name>A0ABU6TF95_9FABA</name>
<evidence type="ECO:0000313" key="3">
    <source>
        <dbReference type="Proteomes" id="UP001341840"/>
    </source>
</evidence>
<evidence type="ECO:0000313" key="2">
    <source>
        <dbReference type="EMBL" id="MED6147399.1"/>
    </source>
</evidence>
<feature type="non-terminal residue" evidence="2">
    <location>
        <position position="90"/>
    </location>
</feature>